<keyword evidence="5 10" id="KW-0540">Nuclease</keyword>
<evidence type="ECO:0000256" key="6">
    <source>
        <dbReference type="ARBA" id="ARBA00022723"/>
    </source>
</evidence>
<dbReference type="GO" id="GO:0000287">
    <property type="term" value="F:magnesium ion binding"/>
    <property type="evidence" value="ECO:0007669"/>
    <property type="project" value="UniProtKB-UniRule"/>
</dbReference>
<evidence type="ECO:0000256" key="1">
    <source>
        <dbReference type="ARBA" id="ARBA00000077"/>
    </source>
</evidence>
<dbReference type="CDD" id="cd09280">
    <property type="entry name" value="RNase_HI_eukaryote_like"/>
    <property type="match status" value="1"/>
</dbReference>
<dbReference type="HOGENOM" id="CLU_030894_0_2_1"/>
<comment type="cofactor">
    <cofactor evidence="2 10">
        <name>Mg(2+)</name>
        <dbReference type="ChEBI" id="CHEBI:18420"/>
    </cofactor>
</comment>
<evidence type="ECO:0000313" key="14">
    <source>
        <dbReference type="Proteomes" id="UP000008063"/>
    </source>
</evidence>
<evidence type="ECO:0000313" key="13">
    <source>
        <dbReference type="EMBL" id="EGO05297.1"/>
    </source>
</evidence>
<dbReference type="InParanoid" id="F8PFK8"/>
<dbReference type="Proteomes" id="UP000008063">
    <property type="component" value="Unassembled WGS sequence"/>
</dbReference>
<dbReference type="EC" id="3.1.26.4" evidence="4 10"/>
<keyword evidence="8 10" id="KW-0378">Hydrolase</keyword>
<feature type="compositionally biased region" description="Polar residues" evidence="11">
    <location>
        <begin position="286"/>
        <end position="305"/>
    </location>
</feature>
<accession>F8PFK8</accession>
<evidence type="ECO:0000256" key="2">
    <source>
        <dbReference type="ARBA" id="ARBA00001946"/>
    </source>
</evidence>
<dbReference type="SUPFAM" id="SSF55658">
    <property type="entry name" value="L9 N-domain-like"/>
    <property type="match status" value="1"/>
</dbReference>
<dbReference type="FunCoup" id="F8PFK8">
    <property type="interactions" value="54"/>
</dbReference>
<organism evidence="14">
    <name type="scientific">Serpula lacrymans var. lacrymans (strain S7.3)</name>
    <name type="common">Dry rot fungus</name>
    <dbReference type="NCBI Taxonomy" id="936435"/>
    <lineage>
        <taxon>Eukaryota</taxon>
        <taxon>Fungi</taxon>
        <taxon>Dikarya</taxon>
        <taxon>Basidiomycota</taxon>
        <taxon>Agaricomycotina</taxon>
        <taxon>Agaricomycetes</taxon>
        <taxon>Agaricomycetidae</taxon>
        <taxon>Boletales</taxon>
        <taxon>Coniophorineae</taxon>
        <taxon>Serpulaceae</taxon>
        <taxon>Serpula</taxon>
    </lineage>
</organism>
<dbReference type="InterPro" id="IPR012337">
    <property type="entry name" value="RNaseH-like_sf"/>
</dbReference>
<evidence type="ECO:0000256" key="7">
    <source>
        <dbReference type="ARBA" id="ARBA00022759"/>
    </source>
</evidence>
<reference evidence="14" key="1">
    <citation type="journal article" date="2011" name="Science">
        <title>The plant cell wall-decomposing machinery underlies the functional diversity of forest fungi.</title>
        <authorList>
            <person name="Eastwood D.C."/>
            <person name="Floudas D."/>
            <person name="Binder M."/>
            <person name="Majcherczyk A."/>
            <person name="Schneider P."/>
            <person name="Aerts A."/>
            <person name="Asiegbu F.O."/>
            <person name="Baker S.E."/>
            <person name="Barry K."/>
            <person name="Bendiksby M."/>
            <person name="Blumentritt M."/>
            <person name="Coutinho P.M."/>
            <person name="Cullen D."/>
            <person name="de Vries R.P."/>
            <person name="Gathman A."/>
            <person name="Goodell B."/>
            <person name="Henrissat B."/>
            <person name="Ihrmark K."/>
            <person name="Kauserud H."/>
            <person name="Kohler A."/>
            <person name="LaButti K."/>
            <person name="Lapidus A."/>
            <person name="Lavin J.L."/>
            <person name="Lee Y.-H."/>
            <person name="Lindquist E."/>
            <person name="Lilly W."/>
            <person name="Lucas S."/>
            <person name="Morin E."/>
            <person name="Murat C."/>
            <person name="Oguiza J.A."/>
            <person name="Park J."/>
            <person name="Pisabarro A.G."/>
            <person name="Riley R."/>
            <person name="Rosling A."/>
            <person name="Salamov A."/>
            <person name="Schmidt O."/>
            <person name="Schmutz J."/>
            <person name="Skrede I."/>
            <person name="Stenlid J."/>
            <person name="Wiebenga A."/>
            <person name="Xie X."/>
            <person name="Kuees U."/>
            <person name="Hibbett D.S."/>
            <person name="Hoffmeister D."/>
            <person name="Hoegberg N."/>
            <person name="Martin F."/>
            <person name="Grigoriev I.V."/>
            <person name="Watkinson S.C."/>
        </authorList>
    </citation>
    <scope>NUCLEOTIDE SEQUENCE [LARGE SCALE GENOMIC DNA]</scope>
    <source>
        <strain evidence="14">strain S7.3</strain>
    </source>
</reference>
<dbReference type="Gene3D" id="3.40.970.10">
    <property type="entry name" value="Ribonuclease H1, N-terminal domain"/>
    <property type="match status" value="1"/>
</dbReference>
<dbReference type="Pfam" id="PF00075">
    <property type="entry name" value="RNase_H"/>
    <property type="match status" value="1"/>
</dbReference>
<dbReference type="InterPro" id="IPR050092">
    <property type="entry name" value="RNase_H"/>
</dbReference>
<dbReference type="OMA" id="IRSMTEW"/>
<name>F8PFK8_SERL3</name>
<dbReference type="GO" id="GO:0003676">
    <property type="term" value="F:nucleic acid binding"/>
    <property type="evidence" value="ECO:0007669"/>
    <property type="project" value="UniProtKB-UniRule"/>
</dbReference>
<dbReference type="SUPFAM" id="SSF53098">
    <property type="entry name" value="Ribonuclease H-like"/>
    <property type="match status" value="1"/>
</dbReference>
<dbReference type="InterPro" id="IPR017067">
    <property type="entry name" value="RNase_H1_euk"/>
</dbReference>
<evidence type="ECO:0000259" key="12">
    <source>
        <dbReference type="PROSITE" id="PS50879"/>
    </source>
</evidence>
<comment type="similarity">
    <text evidence="3 10">Belongs to the RNase H family.</text>
</comment>
<evidence type="ECO:0000256" key="11">
    <source>
        <dbReference type="SAM" id="MobiDB-lite"/>
    </source>
</evidence>
<comment type="catalytic activity">
    <reaction evidence="1 10">
        <text>Endonucleolytic cleavage to 5'-phosphomonoester.</text>
        <dbReference type="EC" id="3.1.26.4"/>
    </reaction>
</comment>
<dbReference type="Pfam" id="PF01693">
    <property type="entry name" value="Cauli_VI"/>
    <property type="match status" value="1"/>
</dbReference>
<evidence type="ECO:0000256" key="9">
    <source>
        <dbReference type="ARBA" id="ARBA00022842"/>
    </source>
</evidence>
<evidence type="ECO:0000256" key="5">
    <source>
        <dbReference type="ARBA" id="ARBA00022722"/>
    </source>
</evidence>
<dbReference type="PROSITE" id="PS50879">
    <property type="entry name" value="RNASE_H_1"/>
    <property type="match status" value="1"/>
</dbReference>
<dbReference type="InterPro" id="IPR037056">
    <property type="entry name" value="RNase_H1_N_sf"/>
</dbReference>
<dbReference type="PANTHER" id="PTHR10642">
    <property type="entry name" value="RIBONUCLEASE H1"/>
    <property type="match status" value="1"/>
</dbReference>
<dbReference type="STRING" id="936435.F8PFK8"/>
<keyword evidence="7 10" id="KW-0255">Endonuclease</keyword>
<keyword evidence="9 10" id="KW-0460">Magnesium</keyword>
<keyword evidence="14" id="KW-1185">Reference proteome</keyword>
<dbReference type="GO" id="GO:0043137">
    <property type="term" value="P:DNA replication, removal of RNA primer"/>
    <property type="evidence" value="ECO:0007669"/>
    <property type="project" value="TreeGrafter"/>
</dbReference>
<dbReference type="OrthoDB" id="245563at2759"/>
<proteinExistence type="inferred from homology"/>
<dbReference type="PIRSF" id="PIRSF036852">
    <property type="entry name" value="Ribonuclease_H1_euk"/>
    <property type="match status" value="1"/>
</dbReference>
<evidence type="ECO:0000256" key="10">
    <source>
        <dbReference type="PIRNR" id="PIRNR036852"/>
    </source>
</evidence>
<protein>
    <recommendedName>
        <fullName evidence="4 10">Ribonuclease H</fullName>
        <shortName evidence="10">RNase H</shortName>
        <ecNumber evidence="4 10">3.1.26.4</ecNumber>
    </recommendedName>
</protein>
<dbReference type="InterPro" id="IPR002156">
    <property type="entry name" value="RNaseH_domain"/>
</dbReference>
<dbReference type="Gene3D" id="3.30.420.10">
    <property type="entry name" value="Ribonuclease H-like superfamily/Ribonuclease H"/>
    <property type="match status" value="1"/>
</dbReference>
<evidence type="ECO:0000256" key="8">
    <source>
        <dbReference type="ARBA" id="ARBA00022801"/>
    </source>
</evidence>
<dbReference type="FunFam" id="3.40.970.10:FF:000001">
    <property type="entry name" value="Ribonuclease H1"/>
    <property type="match status" value="1"/>
</dbReference>
<evidence type="ECO:0000256" key="3">
    <source>
        <dbReference type="ARBA" id="ARBA00005300"/>
    </source>
</evidence>
<dbReference type="EMBL" id="GL945474">
    <property type="protein sequence ID" value="EGO05297.1"/>
    <property type="molecule type" value="Genomic_DNA"/>
</dbReference>
<keyword evidence="6 10" id="KW-0479">Metal-binding</keyword>
<feature type="region of interest" description="Disordered" evidence="11">
    <location>
        <begin position="281"/>
        <end position="322"/>
    </location>
</feature>
<feature type="domain" description="RNase H type-1" evidence="12">
    <location>
        <begin position="113"/>
        <end position="263"/>
    </location>
</feature>
<dbReference type="PANTHER" id="PTHR10642:SF26">
    <property type="entry name" value="RIBONUCLEASE H1"/>
    <property type="match status" value="1"/>
</dbReference>
<sequence length="322" mass="35505">MPKVKGGFYAVRKGRSPGVYHTWYAIIAQIKGFAGAVYKKFSTSTEAEKFAEGRSNPEVGVTSILDSARETRRVETEGTSTRTVAAASASTAFTAYEKTRVVQVAAVAVDADERDCDVVYCDGACKGNGQVGSIAGVGVWWGVNDPRNIIERCPGDQTNNRAELIAIVRILETTPTSKRTLVIKTDSQYSIKCFELWFPKWSSNGFKTSNGTPVKNAPLIQYLASLLETRRRKGQKVRLKYVRGHNGHEGNEHADRLANMGTVLPPVPERNWERLRKIMETTTTTSEDIMTNKNSGPSISNQEISESLDVSRDSDTVFRSLS</sequence>
<dbReference type="AlphaFoldDB" id="F8PFK8"/>
<evidence type="ECO:0000256" key="4">
    <source>
        <dbReference type="ARBA" id="ARBA00012180"/>
    </source>
</evidence>
<dbReference type="GO" id="GO:0004523">
    <property type="term" value="F:RNA-DNA hybrid ribonuclease activity"/>
    <property type="evidence" value="ECO:0007669"/>
    <property type="project" value="UniProtKB-UniRule"/>
</dbReference>
<gene>
    <name evidence="13" type="ORF">SERLA73DRAFT_44067</name>
</gene>
<comment type="function">
    <text evidence="10">Endonuclease that specifically degrades the RNA of RNA-DNA hybrids.</text>
</comment>
<dbReference type="InterPro" id="IPR011320">
    <property type="entry name" value="RNase_H1_N"/>
</dbReference>
<dbReference type="InterPro" id="IPR009027">
    <property type="entry name" value="Ribosomal_bL9/RNase_H1_N"/>
</dbReference>
<dbReference type="InterPro" id="IPR036397">
    <property type="entry name" value="RNaseH_sf"/>
</dbReference>